<comment type="similarity">
    <text evidence="2 5">Belongs to the RxLR effector family.</text>
</comment>
<dbReference type="EMBL" id="QXFZ01000976">
    <property type="protein sequence ID" value="KAE9099858.1"/>
    <property type="molecule type" value="Genomic_DNA"/>
</dbReference>
<sequence>MRRSFVLLVVAGVLLAICGAVSASADQTKPGGTALEDGSPSRLLRSHQEADNDVVDEDRGLDGVFRKVFGLKKSDFAKSDLKKALTDKNLRLELYKKWDKYSLRGIKLNLKHMDRHHPFEKILFYDYLNKYPKADAIVRGKEGGKTVTFKLDKRDARLFDDNGNFEDKVQRLDAEGKFLENIERLDDAVA</sequence>
<evidence type="ECO:0000313" key="18">
    <source>
        <dbReference type="Proteomes" id="UP000437068"/>
    </source>
</evidence>
<dbReference type="Proteomes" id="UP000460718">
    <property type="component" value="Unassembled WGS sequence"/>
</dbReference>
<dbReference type="EMBL" id="QXGE01001537">
    <property type="protein sequence ID" value="KAE9291336.1"/>
    <property type="molecule type" value="Genomic_DNA"/>
</dbReference>
<dbReference type="EMBL" id="QXFW01001299">
    <property type="protein sequence ID" value="KAE8993008.1"/>
    <property type="molecule type" value="Genomic_DNA"/>
</dbReference>
<evidence type="ECO:0000313" key="19">
    <source>
        <dbReference type="Proteomes" id="UP000440367"/>
    </source>
</evidence>
<evidence type="ECO:0000313" key="22">
    <source>
        <dbReference type="Proteomes" id="UP000460718"/>
    </source>
</evidence>
<dbReference type="EMBL" id="QXGC01001028">
    <property type="protein sequence ID" value="KAE9213294.1"/>
    <property type="molecule type" value="Genomic_DNA"/>
</dbReference>
<evidence type="ECO:0000256" key="6">
    <source>
        <dbReference type="SAM" id="MobiDB-lite"/>
    </source>
</evidence>
<evidence type="ECO:0000313" key="12">
    <source>
        <dbReference type="EMBL" id="KAE9200412.1"/>
    </source>
</evidence>
<dbReference type="EMBL" id="QXFX01001556">
    <property type="protein sequence ID" value="KAE9088352.1"/>
    <property type="molecule type" value="Genomic_DNA"/>
</dbReference>
<keyword evidence="4 5" id="KW-0732">Signal</keyword>
<comment type="caution">
    <text evidence="14">The sequence shown here is derived from an EMBL/GenBank/DDBJ whole genome shotgun (WGS) entry which is preliminary data.</text>
</comment>
<evidence type="ECO:0000256" key="1">
    <source>
        <dbReference type="ARBA" id="ARBA00004613"/>
    </source>
</evidence>
<feature type="region of interest" description="Disordered" evidence="6">
    <location>
        <begin position="25"/>
        <end position="50"/>
    </location>
</feature>
<dbReference type="GO" id="GO:0005576">
    <property type="term" value="C:extracellular region"/>
    <property type="evidence" value="ECO:0007669"/>
    <property type="project" value="UniProtKB-SubCell"/>
</dbReference>
<evidence type="ECO:0000313" key="20">
    <source>
        <dbReference type="Proteomes" id="UP000440732"/>
    </source>
</evidence>
<dbReference type="InterPro" id="IPR031825">
    <property type="entry name" value="RXLR"/>
</dbReference>
<evidence type="ECO:0000313" key="7">
    <source>
        <dbReference type="EMBL" id="KAE8933429.1"/>
    </source>
</evidence>
<dbReference type="EMBL" id="QXGD01001009">
    <property type="protein sequence ID" value="KAE9217512.1"/>
    <property type="molecule type" value="Genomic_DNA"/>
</dbReference>
<proteinExistence type="inferred from homology"/>
<keyword evidence="17" id="KW-1185">Reference proteome</keyword>
<dbReference type="Proteomes" id="UP000429523">
    <property type="component" value="Unassembled WGS sequence"/>
</dbReference>
<evidence type="ECO:0000256" key="3">
    <source>
        <dbReference type="ARBA" id="ARBA00022525"/>
    </source>
</evidence>
<dbReference type="Proteomes" id="UP000440367">
    <property type="component" value="Unassembled WGS sequence"/>
</dbReference>
<evidence type="ECO:0000256" key="4">
    <source>
        <dbReference type="ARBA" id="ARBA00022729"/>
    </source>
</evidence>
<feature type="signal peptide" evidence="5">
    <location>
        <begin position="1"/>
        <end position="23"/>
    </location>
</feature>
<dbReference type="Proteomes" id="UP000440732">
    <property type="component" value="Unassembled WGS sequence"/>
</dbReference>
<dbReference type="Proteomes" id="UP000433483">
    <property type="component" value="Unassembled WGS sequence"/>
</dbReference>
<accession>A0A6A3YHL5</accession>
<dbReference type="Pfam" id="PF16810">
    <property type="entry name" value="RXLR"/>
    <property type="match status" value="1"/>
</dbReference>
<evidence type="ECO:0000313" key="15">
    <source>
        <dbReference type="EMBL" id="KAE9291336.1"/>
    </source>
</evidence>
<evidence type="ECO:0000313" key="17">
    <source>
        <dbReference type="Proteomes" id="UP000433483"/>
    </source>
</evidence>
<evidence type="ECO:0000256" key="2">
    <source>
        <dbReference type="ARBA" id="ARBA00010400"/>
    </source>
</evidence>
<keyword evidence="3 5" id="KW-0964">Secreted</keyword>
<evidence type="ECO:0000313" key="8">
    <source>
        <dbReference type="EMBL" id="KAE8993008.1"/>
    </source>
</evidence>
<dbReference type="Proteomes" id="UP000437068">
    <property type="component" value="Unassembled WGS sequence"/>
</dbReference>
<dbReference type="AlphaFoldDB" id="A0A6A3YHL5"/>
<feature type="chain" id="PRO_5034170753" description="RxLR effector protein" evidence="5">
    <location>
        <begin position="24"/>
        <end position="190"/>
    </location>
</feature>
<evidence type="ECO:0000256" key="5">
    <source>
        <dbReference type="RuleBase" id="RU367124"/>
    </source>
</evidence>
<dbReference type="EMBL" id="QXGB01000951">
    <property type="protein sequence ID" value="KAE9200412.1"/>
    <property type="molecule type" value="Genomic_DNA"/>
</dbReference>
<comment type="domain">
    <text evidence="5">The RxLR-dEER motif acts to carry the protein into the host cell cytoplasm through binding to cell surface phosphatidylinositol-3-phosphate.</text>
</comment>
<dbReference type="EMBL" id="QXGA01001534">
    <property type="protein sequence ID" value="KAE9116460.1"/>
    <property type="molecule type" value="Genomic_DNA"/>
</dbReference>
<evidence type="ECO:0000313" key="10">
    <source>
        <dbReference type="EMBL" id="KAE9099858.1"/>
    </source>
</evidence>
<evidence type="ECO:0000313" key="14">
    <source>
        <dbReference type="EMBL" id="KAE9217512.1"/>
    </source>
</evidence>
<dbReference type="Proteomes" id="UP000488956">
    <property type="component" value="Unassembled WGS sequence"/>
</dbReference>
<comment type="function">
    <text evidence="5">Effector that suppresses plant defense responses during pathogen infection.</text>
</comment>
<evidence type="ECO:0000313" key="11">
    <source>
        <dbReference type="EMBL" id="KAE9116460.1"/>
    </source>
</evidence>
<dbReference type="EMBL" id="QXGF01001013">
    <property type="protein sequence ID" value="KAE8933429.1"/>
    <property type="molecule type" value="Genomic_DNA"/>
</dbReference>
<dbReference type="Proteomes" id="UP000441208">
    <property type="component" value="Unassembled WGS sequence"/>
</dbReference>
<protein>
    <recommendedName>
        <fullName evidence="5">RxLR effector protein</fullName>
    </recommendedName>
</protein>
<comment type="subcellular location">
    <subcellularLocation>
        <location evidence="1 5">Secreted</location>
    </subcellularLocation>
</comment>
<evidence type="ECO:0000313" key="23">
    <source>
        <dbReference type="Proteomes" id="UP000476176"/>
    </source>
</evidence>
<dbReference type="Proteomes" id="UP000476176">
    <property type="component" value="Unassembled WGS sequence"/>
</dbReference>
<evidence type="ECO:0000313" key="16">
    <source>
        <dbReference type="Proteomes" id="UP000429523"/>
    </source>
</evidence>
<organism evidence="14 19">
    <name type="scientific">Phytophthora fragariae</name>
    <dbReference type="NCBI Taxonomy" id="53985"/>
    <lineage>
        <taxon>Eukaryota</taxon>
        <taxon>Sar</taxon>
        <taxon>Stramenopiles</taxon>
        <taxon>Oomycota</taxon>
        <taxon>Peronosporomycetes</taxon>
        <taxon>Peronosporales</taxon>
        <taxon>Peronosporaceae</taxon>
        <taxon>Phytophthora</taxon>
    </lineage>
</organism>
<reference evidence="16 17" key="1">
    <citation type="submission" date="2018-08" db="EMBL/GenBank/DDBJ databases">
        <title>Genomic investigation of the strawberry pathogen Phytophthora fragariae indicates pathogenicity is determined by transcriptional variation in three key races.</title>
        <authorList>
            <person name="Adams T.M."/>
            <person name="Armitage A.D."/>
            <person name="Sobczyk M.K."/>
            <person name="Bates H.J."/>
            <person name="Dunwell J.M."/>
            <person name="Nellist C.F."/>
            <person name="Harrison R.J."/>
        </authorList>
    </citation>
    <scope>NUCLEOTIDE SEQUENCE [LARGE SCALE GENOMIC DNA]</scope>
    <source>
        <strain evidence="15 18">A4</strain>
        <strain evidence="14 19">BC-1</strain>
        <strain evidence="13 23">BC-23</strain>
        <strain evidence="12 17">NOV-27</strain>
        <strain evidence="11 20">NOV-5</strain>
        <strain evidence="10 21">NOV-71</strain>
        <strain evidence="7 16">NOV-9</strain>
        <strain evidence="9 24">ONT-3</strain>
        <strain evidence="8 22">SCRP245</strain>
    </source>
</reference>
<evidence type="ECO:0000313" key="9">
    <source>
        <dbReference type="EMBL" id="KAE9088352.1"/>
    </source>
</evidence>
<dbReference type="OrthoDB" id="129136at2759"/>
<name>A0A6A3YHL5_9STRA</name>
<gene>
    <name evidence="15" type="ORF">PF001_g19206</name>
    <name evidence="14" type="ORF">PF002_g16773</name>
    <name evidence="13" type="ORF">PF004_g15391</name>
    <name evidence="12" type="ORF">PF005_g15359</name>
    <name evidence="11" type="ORF">PF006_g19034</name>
    <name evidence="10" type="ORF">PF007_g15728</name>
    <name evidence="7" type="ORF">PF009_g16563</name>
    <name evidence="9" type="ORF">PF010_g19411</name>
    <name evidence="8" type="ORF">PF011_g17313</name>
</gene>
<evidence type="ECO:0000313" key="24">
    <source>
        <dbReference type="Proteomes" id="UP000488956"/>
    </source>
</evidence>
<evidence type="ECO:0000313" key="21">
    <source>
        <dbReference type="Proteomes" id="UP000441208"/>
    </source>
</evidence>
<evidence type="ECO:0000313" key="13">
    <source>
        <dbReference type="EMBL" id="KAE9213294.1"/>
    </source>
</evidence>